<evidence type="ECO:0000256" key="3">
    <source>
        <dbReference type="RuleBase" id="RU000363"/>
    </source>
</evidence>
<dbReference type="CDD" id="cd05374">
    <property type="entry name" value="17beta-HSD-like_SDR_c"/>
    <property type="match status" value="1"/>
</dbReference>
<accession>A0ABU2C3L6</accession>
<evidence type="ECO:0000256" key="1">
    <source>
        <dbReference type="ARBA" id="ARBA00006484"/>
    </source>
</evidence>
<dbReference type="Proteomes" id="UP001180487">
    <property type="component" value="Unassembled WGS sequence"/>
</dbReference>
<feature type="domain" description="Ketoreductase" evidence="4">
    <location>
        <begin position="28"/>
        <end position="201"/>
    </location>
</feature>
<keyword evidence="6" id="KW-1185">Reference proteome</keyword>
<dbReference type="PRINTS" id="PR00081">
    <property type="entry name" value="GDHRDH"/>
</dbReference>
<dbReference type="PRINTS" id="PR00080">
    <property type="entry name" value="SDRFAMILY"/>
</dbReference>
<evidence type="ECO:0000313" key="5">
    <source>
        <dbReference type="EMBL" id="MDR7375922.1"/>
    </source>
</evidence>
<reference evidence="5 6" key="1">
    <citation type="submission" date="2023-07" db="EMBL/GenBank/DDBJ databases">
        <title>Sorghum-associated microbial communities from plants grown in Nebraska, USA.</title>
        <authorList>
            <person name="Schachtman D."/>
        </authorList>
    </citation>
    <scope>NUCLEOTIDE SEQUENCE [LARGE SCALE GENOMIC DNA]</scope>
    <source>
        <strain evidence="5 6">BE313</strain>
    </source>
</reference>
<protein>
    <submittedName>
        <fullName evidence="5">Short-subunit dehydrogenase</fullName>
    </submittedName>
</protein>
<dbReference type="Gene3D" id="3.40.50.720">
    <property type="entry name" value="NAD(P)-binding Rossmann-like Domain"/>
    <property type="match status" value="1"/>
</dbReference>
<dbReference type="SMART" id="SM00822">
    <property type="entry name" value="PKS_KR"/>
    <property type="match status" value="1"/>
</dbReference>
<dbReference type="Pfam" id="PF00106">
    <property type="entry name" value="adh_short"/>
    <property type="match status" value="1"/>
</dbReference>
<proteinExistence type="inferred from homology"/>
<gene>
    <name evidence="5" type="ORF">J2X19_000580</name>
</gene>
<evidence type="ECO:0000313" key="6">
    <source>
        <dbReference type="Proteomes" id="UP001180487"/>
    </source>
</evidence>
<dbReference type="RefSeq" id="WP_310370496.1">
    <property type="nucleotide sequence ID" value="NZ_JAVDXT010000001.1"/>
</dbReference>
<keyword evidence="2" id="KW-0560">Oxidoreductase</keyword>
<comment type="similarity">
    <text evidence="1 3">Belongs to the short-chain dehydrogenases/reductases (SDR) family.</text>
</comment>
<name>A0ABU2C3L6_9BURK</name>
<dbReference type="NCBIfam" id="NF004823">
    <property type="entry name" value="PRK06179.1"/>
    <property type="match status" value="1"/>
</dbReference>
<sequence>MLGLTKETSIPLKVKKKEAILMNTTNPGVALVTGASSGIGLATAKALRNAGFRVFGTSRRAAAERSDGITMLACDVTDDGSVAKLVERVLAEAGRIDLLVNNAGMGLLGAAEESSTAQAQALFDVNVFGVLRVTRAVLPAMRQQRKGRIINVSSVLGLIPAPYSAVYASTKHAIEGYSESLDHELRTFGIRVVLVEPAYTRTAFEDNLAKPDLLLDIYDATRASMDVINKKAIEAGDAPEVVARTIVEAATTIVPKTRYAAGTMARRVSLLRRFVPESAFDKSLRKQYGLPV</sequence>
<dbReference type="EMBL" id="JAVDXT010000001">
    <property type="protein sequence ID" value="MDR7375922.1"/>
    <property type="molecule type" value="Genomic_DNA"/>
</dbReference>
<dbReference type="InterPro" id="IPR057326">
    <property type="entry name" value="KR_dom"/>
</dbReference>
<comment type="caution">
    <text evidence="5">The sequence shown here is derived from an EMBL/GenBank/DDBJ whole genome shotgun (WGS) entry which is preliminary data.</text>
</comment>
<evidence type="ECO:0000259" key="4">
    <source>
        <dbReference type="SMART" id="SM00822"/>
    </source>
</evidence>
<dbReference type="InterPro" id="IPR036291">
    <property type="entry name" value="NAD(P)-bd_dom_sf"/>
</dbReference>
<dbReference type="PANTHER" id="PTHR43976:SF16">
    <property type="entry name" value="SHORT-CHAIN DEHYDROGENASE_REDUCTASE FAMILY PROTEIN"/>
    <property type="match status" value="1"/>
</dbReference>
<dbReference type="PANTHER" id="PTHR43976">
    <property type="entry name" value="SHORT CHAIN DEHYDROGENASE"/>
    <property type="match status" value="1"/>
</dbReference>
<dbReference type="SUPFAM" id="SSF51735">
    <property type="entry name" value="NAD(P)-binding Rossmann-fold domains"/>
    <property type="match status" value="1"/>
</dbReference>
<evidence type="ECO:0000256" key="2">
    <source>
        <dbReference type="ARBA" id="ARBA00023002"/>
    </source>
</evidence>
<dbReference type="InterPro" id="IPR051911">
    <property type="entry name" value="SDR_oxidoreductase"/>
</dbReference>
<dbReference type="InterPro" id="IPR002347">
    <property type="entry name" value="SDR_fam"/>
</dbReference>
<organism evidence="5 6">
    <name type="scientific">Rhodoferax ferrireducens</name>
    <dbReference type="NCBI Taxonomy" id="192843"/>
    <lineage>
        <taxon>Bacteria</taxon>
        <taxon>Pseudomonadati</taxon>
        <taxon>Pseudomonadota</taxon>
        <taxon>Betaproteobacteria</taxon>
        <taxon>Burkholderiales</taxon>
        <taxon>Comamonadaceae</taxon>
        <taxon>Rhodoferax</taxon>
    </lineage>
</organism>